<dbReference type="GO" id="GO:0005929">
    <property type="term" value="C:cilium"/>
    <property type="evidence" value="ECO:0007669"/>
    <property type="project" value="TreeGrafter"/>
</dbReference>
<evidence type="ECO:0000256" key="10">
    <source>
        <dbReference type="ARBA" id="ARBA00038378"/>
    </source>
</evidence>
<dbReference type="EMBL" id="MCGO01000032">
    <property type="protein sequence ID" value="ORY41269.1"/>
    <property type="molecule type" value="Genomic_DNA"/>
</dbReference>
<keyword evidence="8" id="KW-0206">Cytoskeleton</keyword>
<name>A0A1Y2C2M2_9FUNG</name>
<keyword evidence="5" id="KW-0282">Flagellum</keyword>
<dbReference type="STRING" id="329046.A0A1Y2C2M2"/>
<dbReference type="InterPro" id="IPR001611">
    <property type="entry name" value="Leu-rich_rpt"/>
</dbReference>
<keyword evidence="6 12" id="KW-0175">Coiled coil</keyword>
<evidence type="ECO:0000256" key="7">
    <source>
        <dbReference type="ARBA" id="ARBA00023069"/>
    </source>
</evidence>
<evidence type="ECO:0000256" key="5">
    <source>
        <dbReference type="ARBA" id="ARBA00022846"/>
    </source>
</evidence>
<keyword evidence="9" id="KW-0966">Cell projection</keyword>
<protein>
    <recommendedName>
        <fullName evidence="11">Dynein regulatory complex subunit 3</fullName>
    </recommendedName>
</protein>
<dbReference type="Proteomes" id="UP000193642">
    <property type="component" value="Unassembled WGS sequence"/>
</dbReference>
<evidence type="ECO:0000256" key="8">
    <source>
        <dbReference type="ARBA" id="ARBA00023212"/>
    </source>
</evidence>
<proteinExistence type="inferred from homology"/>
<evidence type="ECO:0000256" key="11">
    <source>
        <dbReference type="ARBA" id="ARBA00040950"/>
    </source>
</evidence>
<organism evidence="13 14">
    <name type="scientific">Rhizoclosmatium globosum</name>
    <dbReference type="NCBI Taxonomy" id="329046"/>
    <lineage>
        <taxon>Eukaryota</taxon>
        <taxon>Fungi</taxon>
        <taxon>Fungi incertae sedis</taxon>
        <taxon>Chytridiomycota</taxon>
        <taxon>Chytridiomycota incertae sedis</taxon>
        <taxon>Chytridiomycetes</taxon>
        <taxon>Chytridiales</taxon>
        <taxon>Chytriomycetaceae</taxon>
        <taxon>Rhizoclosmatium</taxon>
    </lineage>
</organism>
<comment type="similarity">
    <text evidence="10">Belongs to the DRC3 family.</text>
</comment>
<keyword evidence="7" id="KW-0969">Cilium</keyword>
<comment type="caution">
    <text evidence="13">The sequence shown here is derived from an EMBL/GenBank/DDBJ whole genome shotgun (WGS) entry which is preliminary data.</text>
</comment>
<dbReference type="InterPro" id="IPR050576">
    <property type="entry name" value="Cilia_flagella_integrity"/>
</dbReference>
<evidence type="ECO:0000256" key="9">
    <source>
        <dbReference type="ARBA" id="ARBA00023273"/>
    </source>
</evidence>
<feature type="coiled-coil region" evidence="12">
    <location>
        <begin position="369"/>
        <end position="418"/>
    </location>
</feature>
<keyword evidence="14" id="KW-1185">Reference proteome</keyword>
<evidence type="ECO:0000256" key="2">
    <source>
        <dbReference type="ARBA" id="ARBA00022490"/>
    </source>
</evidence>
<dbReference type="PANTHER" id="PTHR45973:SF12">
    <property type="entry name" value="DYNEIN REGULATORY COMPLEX SUBUNIT 3"/>
    <property type="match status" value="1"/>
</dbReference>
<reference evidence="13 14" key="1">
    <citation type="submission" date="2016-07" db="EMBL/GenBank/DDBJ databases">
        <title>Pervasive Adenine N6-methylation of Active Genes in Fungi.</title>
        <authorList>
            <consortium name="DOE Joint Genome Institute"/>
            <person name="Mondo S.J."/>
            <person name="Dannebaum R.O."/>
            <person name="Kuo R.C."/>
            <person name="Labutti K."/>
            <person name="Haridas S."/>
            <person name="Kuo A."/>
            <person name="Salamov A."/>
            <person name="Ahrendt S.R."/>
            <person name="Lipzen A."/>
            <person name="Sullivan W."/>
            <person name="Andreopoulos W.B."/>
            <person name="Clum A."/>
            <person name="Lindquist E."/>
            <person name="Daum C."/>
            <person name="Ramamoorthy G.K."/>
            <person name="Gryganskyi A."/>
            <person name="Culley D."/>
            <person name="Magnuson J.K."/>
            <person name="James T.Y."/>
            <person name="O'Malley M.A."/>
            <person name="Stajich J.E."/>
            <person name="Spatafora J.W."/>
            <person name="Visel A."/>
            <person name="Grigoriev I.V."/>
        </authorList>
    </citation>
    <scope>NUCLEOTIDE SEQUENCE [LARGE SCALE GENOMIC DNA]</scope>
    <source>
        <strain evidence="13 14">JEL800</strain>
    </source>
</reference>
<comment type="subcellular location">
    <subcellularLocation>
        <location evidence="1">Cytoplasm</location>
        <location evidence="1">Cytoskeleton</location>
        <location evidence="1">Flagellum axoneme</location>
    </subcellularLocation>
</comment>
<gene>
    <name evidence="13" type="ORF">BCR33DRAFT_718915</name>
</gene>
<evidence type="ECO:0000313" key="14">
    <source>
        <dbReference type="Proteomes" id="UP000193642"/>
    </source>
</evidence>
<evidence type="ECO:0000256" key="1">
    <source>
        <dbReference type="ARBA" id="ARBA00004611"/>
    </source>
</evidence>
<evidence type="ECO:0000256" key="6">
    <source>
        <dbReference type="ARBA" id="ARBA00023054"/>
    </source>
</evidence>
<evidence type="ECO:0000313" key="13">
    <source>
        <dbReference type="EMBL" id="ORY41269.1"/>
    </source>
</evidence>
<dbReference type="PANTHER" id="PTHR45973">
    <property type="entry name" value="PROTEIN PHOSPHATASE 1 REGULATORY SUBUNIT SDS22-RELATED"/>
    <property type="match status" value="1"/>
</dbReference>
<keyword evidence="4" id="KW-0677">Repeat</keyword>
<dbReference type="Gene3D" id="3.80.10.10">
    <property type="entry name" value="Ribonuclease Inhibitor"/>
    <property type="match status" value="1"/>
</dbReference>
<dbReference type="AlphaFoldDB" id="A0A1Y2C2M2"/>
<evidence type="ECO:0000256" key="4">
    <source>
        <dbReference type="ARBA" id="ARBA00022737"/>
    </source>
</evidence>
<evidence type="ECO:0000256" key="12">
    <source>
        <dbReference type="SAM" id="Coils"/>
    </source>
</evidence>
<dbReference type="PROSITE" id="PS51450">
    <property type="entry name" value="LRR"/>
    <property type="match status" value="1"/>
</dbReference>
<dbReference type="OrthoDB" id="266138at2759"/>
<evidence type="ECO:0000256" key="3">
    <source>
        <dbReference type="ARBA" id="ARBA00022614"/>
    </source>
</evidence>
<sequence>MNTIEPAVIDEDILKKATNDQANPEIAEIARREGIDPKETLSLRLDYKNILKIDNIWAFENLQIAAGNNIIEKIENISEAHKLTDLTLFNNRISKLENMDDLVSLNLAYLTRFENLRVLNCVGNALCKNSNYRHYVLAHIRGLKYLDYRLVDEESIAAAREKYIDDLIALEEEEKLNALHLAAHIEGVDTLYDDMFNTDPDYQKLLPINPERTADLIEEYRANLRHFALKKRAEMDDELKQFKDCVQITKNETDGECIKMLNNYSHYKKKLLRVLQTSRDTKEIDDAIKTLKEDTLKLSDELMSIEMQVVEQYEDVIKEFERNFTEHCSSVNEYGQSSFARMRELENEFHERFSESILFMFERFSKGDLEDIEDELRDILSDKDALEDLLSMTRKLHDAEVQRDRDRCNAEIELAEENAY</sequence>
<keyword evidence="3" id="KW-0433">Leucine-rich repeat</keyword>
<dbReference type="SUPFAM" id="SSF52058">
    <property type="entry name" value="L domain-like"/>
    <property type="match status" value="1"/>
</dbReference>
<keyword evidence="2" id="KW-0963">Cytoplasm</keyword>
<accession>A0A1Y2C2M2</accession>
<dbReference type="InterPro" id="IPR032675">
    <property type="entry name" value="LRR_dom_sf"/>
</dbReference>